<dbReference type="InterPro" id="IPR000792">
    <property type="entry name" value="Tscrpt_reg_LuxR_C"/>
</dbReference>
<reference evidence="2 3" key="1">
    <citation type="submission" date="2007-04" db="EMBL/GenBank/DDBJ databases">
        <title>Complete sequence of plasmid pNL2 of Novosphingobium aromaticivorans DSM 12444.</title>
        <authorList>
            <consortium name="US DOE Joint Genome Institute"/>
            <person name="Copeland A."/>
            <person name="Lucas S."/>
            <person name="Lapidus A."/>
            <person name="Barry K."/>
            <person name="Detter J.C."/>
            <person name="Glavina del Rio T."/>
            <person name="Hammon N."/>
            <person name="Israni S."/>
            <person name="Dalin E."/>
            <person name="Tice H."/>
            <person name="Pitluck S."/>
            <person name="Chertkov O."/>
            <person name="Han C."/>
            <person name="Thomson S."/>
            <person name="Schmutz J."/>
            <person name="Larimer F."/>
            <person name="Land M."/>
            <person name="Kyrpides N."/>
            <person name="Ivanova N."/>
            <person name="Fredrickson J."/>
            <person name="Romine M.F."/>
            <person name="Richardson P."/>
        </authorList>
    </citation>
    <scope>NUCLEOTIDE SEQUENCE [LARGE SCALE GENOMIC DNA]</scope>
    <source>
        <strain evidence="3">ATCC 700278 / DSM 12444 / CCUG 56034 / CIP 105152 / NBRC 16084 / F199</strain>
        <plasmid evidence="2 3">pNL2</plasmid>
    </source>
</reference>
<organism evidence="2 3">
    <name type="scientific">Novosphingobium aromaticivorans (strain ATCC 700278 / DSM 12444 / CCUG 56034 / CIP 105152 / NBRC 16084 / F199)</name>
    <dbReference type="NCBI Taxonomy" id="279238"/>
    <lineage>
        <taxon>Bacteria</taxon>
        <taxon>Pseudomonadati</taxon>
        <taxon>Pseudomonadota</taxon>
        <taxon>Alphaproteobacteria</taxon>
        <taxon>Sphingomonadales</taxon>
        <taxon>Sphingomonadaceae</taxon>
        <taxon>Novosphingobium</taxon>
    </lineage>
</organism>
<dbReference type="Proteomes" id="UP000009134">
    <property type="component" value="Plasmid pNL2"/>
</dbReference>
<proteinExistence type="predicted"/>
<dbReference type="Gene3D" id="1.10.10.10">
    <property type="entry name" value="Winged helix-like DNA-binding domain superfamily/Winged helix DNA-binding domain"/>
    <property type="match status" value="1"/>
</dbReference>
<dbReference type="GO" id="GO:0003677">
    <property type="term" value="F:DNA binding"/>
    <property type="evidence" value="ECO:0007669"/>
    <property type="project" value="InterPro"/>
</dbReference>
<dbReference type="HOGENOM" id="CLU_037939_0_0_5"/>
<evidence type="ECO:0000259" key="1">
    <source>
        <dbReference type="PROSITE" id="PS50043"/>
    </source>
</evidence>
<dbReference type="KEGG" id="nar:Saro_3595"/>
<dbReference type="eggNOG" id="COG2771">
    <property type="taxonomic scope" value="Bacteria"/>
</dbReference>
<dbReference type="PROSITE" id="PS50043">
    <property type="entry name" value="HTH_LUXR_2"/>
    <property type="match status" value="1"/>
</dbReference>
<keyword evidence="2" id="KW-0614">Plasmid</keyword>
<dbReference type="InterPro" id="IPR016032">
    <property type="entry name" value="Sig_transdc_resp-reg_C-effctor"/>
</dbReference>
<dbReference type="InterPro" id="IPR036388">
    <property type="entry name" value="WH-like_DNA-bd_sf"/>
</dbReference>
<gene>
    <name evidence="2" type="ordered locus">Saro_3595</name>
</gene>
<accession>A4XEU4</accession>
<feature type="domain" description="HTH luxR-type" evidence="1">
    <location>
        <begin position="315"/>
        <end position="380"/>
    </location>
</feature>
<keyword evidence="3" id="KW-1185">Reference proteome</keyword>
<dbReference type="RefSeq" id="WP_011906842.1">
    <property type="nucleotide sequence ID" value="NC_009427.1"/>
</dbReference>
<dbReference type="AlphaFoldDB" id="A4XEU4"/>
<dbReference type="SMART" id="SM00421">
    <property type="entry name" value="HTH_LUXR"/>
    <property type="match status" value="1"/>
</dbReference>
<dbReference type="SUPFAM" id="SSF46894">
    <property type="entry name" value="C-terminal effector domain of the bipartite response regulators"/>
    <property type="match status" value="1"/>
</dbReference>
<sequence>MSRLPAYAVAMAGTVDLEFSDLIARLYSGIGEEQPWRGFLEALARWMDATFATLIITAPGKRQPATFLTPGGSADFASNYAESLFAEDPFQGLADGVVTSYAEFMAGLPDEAFPEYRRTMADTGFDQVLGIDLHFGGAQARRADDGRYEARFRISRHNALPDFNREDRARLQALSQHLRIAVGLFERLQFAGAQHGVFHATAQGLGLALVVLDRNRRIVSTNALADSILGEDEGLRRRGEELALADPAHQRLVVDLLAGGAVGPGLTRFRIERPGHGDLVVTARPLDVSAIHSGAGALALFLARPGPEKSTDPQALRDLLGLTMAEARLAAVLAEGHSLVEAARRLGIAHNTAKVQLRAVFAKTGVHRQAQLVALLASLGG</sequence>
<evidence type="ECO:0000313" key="3">
    <source>
        <dbReference type="Proteomes" id="UP000009134"/>
    </source>
</evidence>
<evidence type="ECO:0000313" key="2">
    <source>
        <dbReference type="EMBL" id="ABP64455.1"/>
    </source>
</evidence>
<protein>
    <submittedName>
        <fullName evidence="2">Transcriptional regulator, LuxR family</fullName>
    </submittedName>
</protein>
<dbReference type="EMBL" id="CP000677">
    <property type="protein sequence ID" value="ABP64455.1"/>
    <property type="molecule type" value="Genomic_DNA"/>
</dbReference>
<dbReference type="GO" id="GO:0006355">
    <property type="term" value="P:regulation of DNA-templated transcription"/>
    <property type="evidence" value="ECO:0007669"/>
    <property type="project" value="InterPro"/>
</dbReference>
<geneLocation type="plasmid" evidence="2 3">
    <name>pNL2</name>
</geneLocation>
<name>A4XEU4_NOVAD</name>